<dbReference type="InterPro" id="IPR002559">
    <property type="entry name" value="Transposase_11"/>
</dbReference>
<evidence type="ECO:0000256" key="2">
    <source>
        <dbReference type="ARBA" id="ARBA00022578"/>
    </source>
</evidence>
<evidence type="ECO:0000256" key="4">
    <source>
        <dbReference type="ARBA" id="ARBA00023172"/>
    </source>
</evidence>
<dbReference type="Pfam" id="PF01609">
    <property type="entry name" value="DDE_Tnp_1"/>
    <property type="match status" value="1"/>
</dbReference>
<dbReference type="InterPro" id="IPR012337">
    <property type="entry name" value="RNaseH-like_sf"/>
</dbReference>
<keyword evidence="4" id="KW-0233">DNA recombination</keyword>
<dbReference type="Proteomes" id="UP000192939">
    <property type="component" value="Unassembled WGS sequence"/>
</dbReference>
<reference evidence="6 7" key="1">
    <citation type="submission" date="2017-04" db="EMBL/GenBank/DDBJ databases">
        <authorList>
            <person name="Varghese N."/>
            <person name="Submissions S."/>
        </authorList>
    </citation>
    <scope>NUCLEOTIDE SEQUENCE [LARGE SCALE GENOMIC DNA]</scope>
    <source>
        <strain evidence="6 7">J12</strain>
    </source>
</reference>
<dbReference type="InterPro" id="IPR047952">
    <property type="entry name" value="Transpos_IS4"/>
</dbReference>
<keyword evidence="3" id="KW-0238">DNA-binding</keyword>
<dbReference type="EMBL" id="FXAE01000099">
    <property type="protein sequence ID" value="SMF73123.1"/>
    <property type="molecule type" value="Genomic_DNA"/>
</dbReference>
<dbReference type="PANTHER" id="PTHR33258:SF1">
    <property type="entry name" value="TRANSPOSASE INSL FOR INSERTION SEQUENCE ELEMENT IS186A-RELATED"/>
    <property type="match status" value="1"/>
</dbReference>
<feature type="domain" description="Transposase IS4-like" evidence="5">
    <location>
        <begin position="119"/>
        <end position="331"/>
    </location>
</feature>
<gene>
    <name evidence="6" type="ORF">SAMN02744124_04454</name>
</gene>
<proteinExistence type="inferred from homology"/>
<evidence type="ECO:0000313" key="6">
    <source>
        <dbReference type="EMBL" id="SMF73123.1"/>
    </source>
</evidence>
<keyword evidence="7" id="KW-1185">Reference proteome</keyword>
<sequence>MGNNNSKSVICKCLNLLNVGEYRGLLADHRTRKLTTGKAIQIFVESQLAGRTSYDEISEHLRIMPDLQDDHLKSISASQLSRKIKQLPTDLLQAIFLCNIARIQEITKQKQGIPNIGKLRILDSTVLTLPTLAGRWAYWSKEQNAVKIHTQLVVADRETVFPGKIINSTAAVSDQEVALDLVVADDAIHVMDRGYIQYELYESLIHQQMRFVARLQTKNKVTILHQRAVPEGSPITLDADVEIQWNDKQKQTHHLQARLIEFTDEQKRTYRLLTNVQDRSAQEISEIYRYRWLIELFFKWIKQHLRLVKIYSANQTAIWNQIYLALIAYSLVLLIKLEMQTDLSLWQILKRMRLYAERSWEEFQQAVLRPPSKPSKGRRKKGR</sequence>
<evidence type="ECO:0000256" key="3">
    <source>
        <dbReference type="ARBA" id="ARBA00023125"/>
    </source>
</evidence>
<keyword evidence="2" id="KW-0815">Transposition</keyword>
<dbReference type="RefSeq" id="WP_085279912.1">
    <property type="nucleotide sequence ID" value="NZ_FXAE01000099.1"/>
</dbReference>
<dbReference type="Gene3D" id="3.90.350.10">
    <property type="entry name" value="Transposase Inhibitor Protein From Tn5, Chain A, domain 1"/>
    <property type="match status" value="1"/>
</dbReference>
<feature type="non-terminal residue" evidence="6">
    <location>
        <position position="383"/>
    </location>
</feature>
<dbReference type="SUPFAM" id="SSF53098">
    <property type="entry name" value="Ribonuclease H-like"/>
    <property type="match status" value="1"/>
</dbReference>
<evidence type="ECO:0000313" key="7">
    <source>
        <dbReference type="Proteomes" id="UP000192939"/>
    </source>
</evidence>
<name>A0ABY1M3S6_9BACL</name>
<dbReference type="PANTHER" id="PTHR33258">
    <property type="entry name" value="TRANSPOSASE INSL FOR INSERTION SEQUENCE ELEMENT IS186A-RELATED"/>
    <property type="match status" value="1"/>
</dbReference>
<accession>A0ABY1M3S6</accession>
<dbReference type="NCBIfam" id="NF033592">
    <property type="entry name" value="transpos_IS4_1"/>
    <property type="match status" value="1"/>
</dbReference>
<evidence type="ECO:0000259" key="5">
    <source>
        <dbReference type="Pfam" id="PF01609"/>
    </source>
</evidence>
<organism evidence="6 7">
    <name type="scientific">Paenibacillus barengoltzii J12</name>
    <dbReference type="NCBI Taxonomy" id="935846"/>
    <lineage>
        <taxon>Bacteria</taxon>
        <taxon>Bacillati</taxon>
        <taxon>Bacillota</taxon>
        <taxon>Bacilli</taxon>
        <taxon>Bacillales</taxon>
        <taxon>Paenibacillaceae</taxon>
        <taxon>Paenibacillus</taxon>
    </lineage>
</organism>
<protein>
    <submittedName>
        <fullName evidence="6">Transposase, IS4 family</fullName>
    </submittedName>
</protein>
<comment type="similarity">
    <text evidence="1">Belongs to the transposase 11 family.</text>
</comment>
<comment type="caution">
    <text evidence="6">The sequence shown here is derived from an EMBL/GenBank/DDBJ whole genome shotgun (WGS) entry which is preliminary data.</text>
</comment>
<evidence type="ECO:0000256" key="1">
    <source>
        <dbReference type="ARBA" id="ARBA00010075"/>
    </source>
</evidence>